<dbReference type="EMBL" id="BMPE01000021">
    <property type="protein sequence ID" value="GGL15607.1"/>
    <property type="molecule type" value="Genomic_DNA"/>
</dbReference>
<comment type="caution">
    <text evidence="1">The sequence shown here is derived from an EMBL/GenBank/DDBJ whole genome shotgun (WGS) entry which is preliminary data.</text>
</comment>
<sequence length="132" mass="15279">MRRRTRVNRTRADGTQAPARVYHGSYLFDLTVASPAVRDAEFLRMLGTYTTRALVTGVQGTWLHSYWQAAIQYINNRTARAVAGTPHDTWPALQMVQWRGCWCVRVVARQNKRRVSGPHRNDLRPLLFRGWL</sequence>
<protein>
    <recommendedName>
        <fullName evidence="3">Transposase DDE domain-containing protein</fullName>
    </recommendedName>
</protein>
<reference evidence="2" key="1">
    <citation type="journal article" date="2019" name="Int. J. Syst. Evol. Microbiol.">
        <title>The Global Catalogue of Microorganisms (GCM) 10K type strain sequencing project: providing services to taxonomists for standard genome sequencing and annotation.</title>
        <authorList>
            <consortium name="The Broad Institute Genomics Platform"/>
            <consortium name="The Broad Institute Genome Sequencing Center for Infectious Disease"/>
            <person name="Wu L."/>
            <person name="Ma J."/>
        </authorList>
    </citation>
    <scope>NUCLEOTIDE SEQUENCE [LARGE SCALE GENOMIC DNA]</scope>
    <source>
        <strain evidence="2">JCM 19173</strain>
    </source>
</reference>
<evidence type="ECO:0000313" key="2">
    <source>
        <dbReference type="Proteomes" id="UP000604341"/>
    </source>
</evidence>
<dbReference type="RefSeq" id="WP_189070573.1">
    <property type="nucleotide sequence ID" value="NZ_BMPE01000021.1"/>
</dbReference>
<name>A0ABQ2FQ30_9DEIO</name>
<gene>
    <name evidence="1" type="ORF">GCM10010844_38160</name>
</gene>
<evidence type="ECO:0008006" key="3">
    <source>
        <dbReference type="Google" id="ProtNLM"/>
    </source>
</evidence>
<accession>A0ABQ2FQ30</accession>
<organism evidence="1 2">
    <name type="scientific">Deinococcus radiotolerans</name>
    <dbReference type="NCBI Taxonomy" id="1309407"/>
    <lineage>
        <taxon>Bacteria</taxon>
        <taxon>Thermotogati</taxon>
        <taxon>Deinococcota</taxon>
        <taxon>Deinococci</taxon>
        <taxon>Deinococcales</taxon>
        <taxon>Deinococcaceae</taxon>
        <taxon>Deinococcus</taxon>
    </lineage>
</organism>
<evidence type="ECO:0000313" key="1">
    <source>
        <dbReference type="EMBL" id="GGL15607.1"/>
    </source>
</evidence>
<keyword evidence="2" id="KW-1185">Reference proteome</keyword>
<proteinExistence type="predicted"/>
<dbReference type="Proteomes" id="UP000604341">
    <property type="component" value="Unassembled WGS sequence"/>
</dbReference>